<organism evidence="1 2">
    <name type="scientific">Raoultella terrigena</name>
    <name type="common">Klebsiella terrigena</name>
    <dbReference type="NCBI Taxonomy" id="577"/>
    <lineage>
        <taxon>Bacteria</taxon>
        <taxon>Pseudomonadati</taxon>
        <taxon>Pseudomonadota</taxon>
        <taxon>Gammaproteobacteria</taxon>
        <taxon>Enterobacterales</taxon>
        <taxon>Enterobacteriaceae</taxon>
        <taxon>Klebsiella/Raoultella group</taxon>
        <taxon>Raoultella</taxon>
    </lineage>
</organism>
<reference evidence="1 2" key="1">
    <citation type="submission" date="2018-12" db="EMBL/GenBank/DDBJ databases">
        <authorList>
            <consortium name="Pathogen Informatics"/>
        </authorList>
    </citation>
    <scope>NUCLEOTIDE SEQUENCE [LARGE SCALE GENOMIC DNA]</scope>
    <source>
        <strain evidence="1 2">NCTC13098</strain>
    </source>
</reference>
<protein>
    <submittedName>
        <fullName evidence="1">Uncharacterized protein</fullName>
    </submittedName>
</protein>
<proteinExistence type="predicted"/>
<accession>A0A3P8K5Z2</accession>
<dbReference type="KEGG" id="rtg:NCTC13098_07210"/>
<dbReference type="AlphaFoldDB" id="A0A3P8K5Z2"/>
<name>A0A3P8K5Z2_RAOTE</name>
<sequence length="71" mass="8108">MVEVVTLTGTLTYARKHGVTGVLDRDVTDQLHHVYGFTNARTTEQTDFTALSERTHQVDYFDTGFQQFLRA</sequence>
<evidence type="ECO:0000313" key="2">
    <source>
        <dbReference type="Proteomes" id="UP000274346"/>
    </source>
</evidence>
<evidence type="ECO:0000313" key="1">
    <source>
        <dbReference type="EMBL" id="VDR30727.1"/>
    </source>
</evidence>
<gene>
    <name evidence="1" type="ORF">NCTC13098_07210</name>
</gene>
<dbReference type="Proteomes" id="UP000274346">
    <property type="component" value="Chromosome"/>
</dbReference>
<dbReference type="EMBL" id="LR131271">
    <property type="protein sequence ID" value="VDR30727.1"/>
    <property type="molecule type" value="Genomic_DNA"/>
</dbReference>